<gene>
    <name evidence="1" type="ORF">CLV58_13536</name>
</gene>
<reference evidence="1 2" key="1">
    <citation type="submission" date="2018-03" db="EMBL/GenBank/DDBJ databases">
        <title>Genomic Encyclopedia of Archaeal and Bacterial Type Strains, Phase II (KMG-II): from individual species to whole genera.</title>
        <authorList>
            <person name="Goeker M."/>
        </authorList>
    </citation>
    <scope>NUCLEOTIDE SEQUENCE [LARGE SCALE GENOMIC DNA]</scope>
    <source>
        <strain evidence="1 2">DSM 28354</strain>
    </source>
</reference>
<dbReference type="EMBL" id="PVTE01000035">
    <property type="protein sequence ID" value="PRY27034.1"/>
    <property type="molecule type" value="Genomic_DNA"/>
</dbReference>
<dbReference type="AlphaFoldDB" id="A0A2T0S0S7"/>
<dbReference type="Proteomes" id="UP000238375">
    <property type="component" value="Unassembled WGS sequence"/>
</dbReference>
<evidence type="ECO:0000313" key="1">
    <source>
        <dbReference type="EMBL" id="PRY27034.1"/>
    </source>
</evidence>
<evidence type="ECO:0000313" key="2">
    <source>
        <dbReference type="Proteomes" id="UP000238375"/>
    </source>
</evidence>
<proteinExistence type="predicted"/>
<accession>A0A2T0S0S7</accession>
<dbReference type="RefSeq" id="WP_106140617.1">
    <property type="nucleotide sequence ID" value="NZ_PVTE01000035.1"/>
</dbReference>
<dbReference type="OrthoDB" id="9255714at2"/>
<name>A0A2T0S0S7_9BACT</name>
<protein>
    <submittedName>
        <fullName evidence="1">Uncharacterized protein</fullName>
    </submittedName>
</protein>
<keyword evidence="2" id="KW-1185">Reference proteome</keyword>
<dbReference type="SUPFAM" id="SSF52540">
    <property type="entry name" value="P-loop containing nucleoside triphosphate hydrolases"/>
    <property type="match status" value="1"/>
</dbReference>
<comment type="caution">
    <text evidence="1">The sequence shown here is derived from an EMBL/GenBank/DDBJ whole genome shotgun (WGS) entry which is preliminary data.</text>
</comment>
<organism evidence="1 2">
    <name type="scientific">Spirosoma oryzae</name>
    <dbReference type="NCBI Taxonomy" id="1469603"/>
    <lineage>
        <taxon>Bacteria</taxon>
        <taxon>Pseudomonadati</taxon>
        <taxon>Bacteroidota</taxon>
        <taxon>Cytophagia</taxon>
        <taxon>Cytophagales</taxon>
        <taxon>Cytophagaceae</taxon>
        <taxon>Spirosoma</taxon>
    </lineage>
</organism>
<dbReference type="InterPro" id="IPR027417">
    <property type="entry name" value="P-loop_NTPase"/>
</dbReference>
<sequence>MVLKFSITVLGAPRSGKTSLLSSIYKQFDKVVDNSTTLEIKPAHLEATQLSNEIDNLKSAFNSITKMPLNNADVVPSTTLISQDTDTDVYEKNIFTNVVNFLFLVKGKEEKSLTDREYRFNLGKKSHKPKLQLVLRDYPGEQLIENTEDVINRVRECNITIITIDTPSLMVENDQAYKATYPCENNNLPEHIAQIIDEAYTDTVDKRLVIVAPVKCEEWMSTFDKSKKLTDRINEKYKCLFDVLSSDELHEKVAVVITPVETLGGIVYAYMDNKEGYSPRFIKKNLSSTYDPKYCDQPLRYILRFVIKRFLENSGAWFTLFGDSKSFTNAIGNFTKECLGDSSVDVKANGFLVVQGSNLL</sequence>